<organism evidence="18 19">
    <name type="scientific">Diceros bicornis minor</name>
    <name type="common">South-central black rhinoceros</name>
    <dbReference type="NCBI Taxonomy" id="77932"/>
    <lineage>
        <taxon>Eukaryota</taxon>
        <taxon>Metazoa</taxon>
        <taxon>Chordata</taxon>
        <taxon>Craniata</taxon>
        <taxon>Vertebrata</taxon>
        <taxon>Euteleostomi</taxon>
        <taxon>Mammalia</taxon>
        <taxon>Eutheria</taxon>
        <taxon>Laurasiatheria</taxon>
        <taxon>Perissodactyla</taxon>
        <taxon>Rhinocerotidae</taxon>
        <taxon>Diceros</taxon>
    </lineage>
</organism>
<comment type="caution">
    <text evidence="18">The sequence shown here is derived from an EMBL/GenBank/DDBJ whole genome shotgun (WGS) entry which is preliminary data.</text>
</comment>
<dbReference type="EMBL" id="JACDTQ010002743">
    <property type="protein sequence ID" value="KAF5915962.1"/>
    <property type="molecule type" value="Genomic_DNA"/>
</dbReference>
<name>A0A7J7EJH3_DICBM</name>
<comment type="subcellular location">
    <subcellularLocation>
        <location evidence="2">Mitochondrion inner membrane</location>
        <topology evidence="2">Single-pass membrane protein</topology>
    </subcellularLocation>
</comment>
<dbReference type="GO" id="GO:0045271">
    <property type="term" value="C:respiratory chain complex I"/>
    <property type="evidence" value="ECO:0007669"/>
    <property type="project" value="InterPro"/>
</dbReference>
<comment type="subunit">
    <text evidence="4">Complex I is composed of 45 different subunits.</text>
</comment>
<gene>
    <name evidence="18" type="ORF">HPG69_003035</name>
</gene>
<keyword evidence="12" id="KW-0007">Acetylation</keyword>
<evidence type="ECO:0000256" key="7">
    <source>
        <dbReference type="ARBA" id="ARBA00022660"/>
    </source>
</evidence>
<keyword evidence="10" id="KW-0249">Electron transport</keyword>
<comment type="similarity">
    <text evidence="3">Belongs to the complex I NDUFA3 subunit family.</text>
</comment>
<evidence type="ECO:0000256" key="5">
    <source>
        <dbReference type="ARBA" id="ARBA00016391"/>
    </source>
</evidence>
<dbReference type="Pfam" id="PF14987">
    <property type="entry name" value="NADHdh_A3"/>
    <property type="match status" value="1"/>
</dbReference>
<dbReference type="AlphaFoldDB" id="A0A7J7EJH3"/>
<dbReference type="PANTHER" id="PTHR15221">
    <property type="entry name" value="NADH DEHYDROGENASE [UBIQUINONE] 1 ALPHA SUBCOMPLEX SUBUNIT 3"/>
    <property type="match status" value="1"/>
</dbReference>
<evidence type="ECO:0000256" key="17">
    <source>
        <dbReference type="SAM" id="MobiDB-lite"/>
    </source>
</evidence>
<evidence type="ECO:0000256" key="3">
    <source>
        <dbReference type="ARBA" id="ARBA00008253"/>
    </source>
</evidence>
<evidence type="ECO:0000256" key="4">
    <source>
        <dbReference type="ARBA" id="ARBA00011533"/>
    </source>
</evidence>
<evidence type="ECO:0000256" key="14">
    <source>
        <dbReference type="ARBA" id="ARBA00023136"/>
    </source>
</evidence>
<dbReference type="InterPro" id="IPR026626">
    <property type="entry name" value="NDUFA3"/>
</dbReference>
<evidence type="ECO:0000256" key="1">
    <source>
        <dbReference type="ARBA" id="ARBA00003195"/>
    </source>
</evidence>
<dbReference type="Proteomes" id="UP000551758">
    <property type="component" value="Unassembled WGS sequence"/>
</dbReference>
<keyword evidence="14" id="KW-0472">Membrane</keyword>
<keyword evidence="7" id="KW-0679">Respiratory chain</keyword>
<evidence type="ECO:0000313" key="18">
    <source>
        <dbReference type="EMBL" id="KAF5915962.1"/>
    </source>
</evidence>
<keyword evidence="6" id="KW-0813">Transport</keyword>
<evidence type="ECO:0000256" key="11">
    <source>
        <dbReference type="ARBA" id="ARBA00022989"/>
    </source>
</evidence>
<accession>A0A7J7EJH3</accession>
<evidence type="ECO:0000256" key="12">
    <source>
        <dbReference type="ARBA" id="ARBA00022990"/>
    </source>
</evidence>
<evidence type="ECO:0000256" key="13">
    <source>
        <dbReference type="ARBA" id="ARBA00023128"/>
    </source>
</evidence>
<sequence length="93" mass="10357">MTAMVTLLAHPSRTRCLPQESLGPGDSAGRVLYHQRPCYNSAPTQPLHQVAIMINQATPYNYPVPLRDEGNMSDVLSHPQNHQGPSLEWLKKP</sequence>
<comment type="function">
    <text evidence="1">Accessory subunit of the mitochondrial membrane respiratory chain NADH dehydrogenase (Complex I), that is believed not to be involved in catalysis. Complex I functions in the transfer of electrons from NADH to the respiratory chain. The immediate electron acceptor for the enzyme is believed to be ubiquinone.</text>
</comment>
<evidence type="ECO:0000313" key="19">
    <source>
        <dbReference type="Proteomes" id="UP000551758"/>
    </source>
</evidence>
<evidence type="ECO:0000256" key="15">
    <source>
        <dbReference type="ARBA" id="ARBA00031425"/>
    </source>
</evidence>
<keyword evidence="11" id="KW-1133">Transmembrane helix</keyword>
<evidence type="ECO:0000256" key="16">
    <source>
        <dbReference type="ARBA" id="ARBA00032035"/>
    </source>
</evidence>
<evidence type="ECO:0000256" key="8">
    <source>
        <dbReference type="ARBA" id="ARBA00022692"/>
    </source>
</evidence>
<evidence type="ECO:0000256" key="10">
    <source>
        <dbReference type="ARBA" id="ARBA00022982"/>
    </source>
</evidence>
<evidence type="ECO:0000256" key="9">
    <source>
        <dbReference type="ARBA" id="ARBA00022792"/>
    </source>
</evidence>
<dbReference type="GO" id="GO:0005743">
    <property type="term" value="C:mitochondrial inner membrane"/>
    <property type="evidence" value="ECO:0007669"/>
    <property type="project" value="UniProtKB-SubCell"/>
</dbReference>
<reference evidence="18 19" key="1">
    <citation type="journal article" date="2020" name="Mol. Biol. Evol.">
        <title>Interspecific Gene Flow and the Evolution of Specialization in Black and White Rhinoceros.</title>
        <authorList>
            <person name="Moodley Y."/>
            <person name="Westbury M.V."/>
            <person name="Russo I.M."/>
            <person name="Gopalakrishnan S."/>
            <person name="Rakotoarivelo A."/>
            <person name="Olsen R.A."/>
            <person name="Prost S."/>
            <person name="Tunstall T."/>
            <person name="Ryder O.A."/>
            <person name="Dalen L."/>
            <person name="Bruford M.W."/>
        </authorList>
    </citation>
    <scope>NUCLEOTIDE SEQUENCE [LARGE SCALE GENOMIC DNA]</scope>
    <source>
        <strain evidence="18">SBR-YM</strain>
        <tissue evidence="18">Skin</tissue>
    </source>
</reference>
<proteinExistence type="inferred from homology"/>
<evidence type="ECO:0000256" key="2">
    <source>
        <dbReference type="ARBA" id="ARBA00004434"/>
    </source>
</evidence>
<keyword evidence="13" id="KW-0496">Mitochondrion</keyword>
<dbReference type="PANTHER" id="PTHR15221:SF0">
    <property type="entry name" value="NADH DEHYDROGENASE [UBIQUINONE] 1 ALPHA SUBCOMPLEX SUBUNIT 3"/>
    <property type="match status" value="1"/>
</dbReference>
<keyword evidence="19" id="KW-1185">Reference proteome</keyword>
<protein>
    <recommendedName>
        <fullName evidence="5">NADH dehydrogenase [ubiquinone] 1 alpha subcomplex subunit 3</fullName>
    </recommendedName>
    <alternativeName>
        <fullName evidence="15">Complex I-B9</fullName>
    </alternativeName>
    <alternativeName>
        <fullName evidence="16">NADH-ubiquinone oxidoreductase B9 subunit</fullName>
    </alternativeName>
</protein>
<evidence type="ECO:0000256" key="6">
    <source>
        <dbReference type="ARBA" id="ARBA00022448"/>
    </source>
</evidence>
<keyword evidence="8" id="KW-0812">Transmembrane</keyword>
<feature type="region of interest" description="Disordered" evidence="17">
    <location>
        <begin position="65"/>
        <end position="93"/>
    </location>
</feature>
<keyword evidence="9" id="KW-0999">Mitochondrion inner membrane</keyword>